<accession>A0A918WHG9</accession>
<reference evidence="2" key="2">
    <citation type="submission" date="2020-09" db="EMBL/GenBank/DDBJ databases">
        <authorList>
            <person name="Sun Q."/>
            <person name="Kim S."/>
        </authorList>
    </citation>
    <scope>NUCLEOTIDE SEQUENCE</scope>
    <source>
        <strain evidence="2">KCTC 12988</strain>
    </source>
</reference>
<gene>
    <name evidence="2" type="ORF">GCM10007100_10730</name>
</gene>
<name>A0A918WHG9_9BACT</name>
<proteinExistence type="predicted"/>
<dbReference type="RefSeq" id="WP_189568047.1">
    <property type="nucleotide sequence ID" value="NZ_BMXI01000003.1"/>
</dbReference>
<evidence type="ECO:0000259" key="1">
    <source>
        <dbReference type="Pfam" id="PF07589"/>
    </source>
</evidence>
<reference evidence="2" key="1">
    <citation type="journal article" date="2014" name="Int. J. Syst. Evol. Microbiol.">
        <title>Complete genome sequence of Corynebacterium casei LMG S-19264T (=DSM 44701T), isolated from a smear-ripened cheese.</title>
        <authorList>
            <consortium name="US DOE Joint Genome Institute (JGI-PGF)"/>
            <person name="Walter F."/>
            <person name="Albersmeier A."/>
            <person name="Kalinowski J."/>
            <person name="Ruckert C."/>
        </authorList>
    </citation>
    <scope>NUCLEOTIDE SEQUENCE</scope>
    <source>
        <strain evidence="2">KCTC 12988</strain>
    </source>
</reference>
<comment type="caution">
    <text evidence="2">The sequence shown here is derived from an EMBL/GenBank/DDBJ whole genome shotgun (WGS) entry which is preliminary data.</text>
</comment>
<keyword evidence="3" id="KW-1185">Reference proteome</keyword>
<dbReference type="Proteomes" id="UP000644507">
    <property type="component" value="Unassembled WGS sequence"/>
</dbReference>
<dbReference type="NCBIfam" id="TIGR02595">
    <property type="entry name" value="PEP_CTERM"/>
    <property type="match status" value="1"/>
</dbReference>
<dbReference type="EMBL" id="BMXI01000003">
    <property type="protein sequence ID" value="GHC46890.1"/>
    <property type="molecule type" value="Genomic_DNA"/>
</dbReference>
<evidence type="ECO:0000313" key="3">
    <source>
        <dbReference type="Proteomes" id="UP000644507"/>
    </source>
</evidence>
<sequence>MISLPPLVFPLLLRYSYLSVFLSLAPALQAAVVFMEDYESLTAGELNGQSGTLGISGNWQSNEAITEVVSAPANLEVTLPTGEVISGGNQALQLTGNSNTAISASLSSPQSGTFFVSFLIQLQAGSIQTNDFATLWFGEGTHIGAPAIGIKAELGVGNTDLMGRISGNQEAYAPEQLVVGESYYLVAKVSKTGSSNTYNQVEFWVNPGSGDESTPEAVSTGSISFSEFQDIGIRSANLDSDDVVLIDNLSVATDWDDLFVPEPSSSMLLGLSLLGLFTYRRRLQ</sequence>
<dbReference type="InterPro" id="IPR013424">
    <property type="entry name" value="Ice-binding_C"/>
</dbReference>
<evidence type="ECO:0000313" key="2">
    <source>
        <dbReference type="EMBL" id="GHC46890.1"/>
    </source>
</evidence>
<protein>
    <recommendedName>
        <fullName evidence="1">Ice-binding protein C-terminal domain-containing protein</fullName>
    </recommendedName>
</protein>
<feature type="domain" description="Ice-binding protein C-terminal" evidence="1">
    <location>
        <begin position="260"/>
        <end position="282"/>
    </location>
</feature>
<dbReference type="AlphaFoldDB" id="A0A918WHG9"/>
<dbReference type="Pfam" id="PF07589">
    <property type="entry name" value="PEP-CTERM"/>
    <property type="match status" value="1"/>
</dbReference>
<organism evidence="2 3">
    <name type="scientific">Roseibacillus persicicus</name>
    <dbReference type="NCBI Taxonomy" id="454148"/>
    <lineage>
        <taxon>Bacteria</taxon>
        <taxon>Pseudomonadati</taxon>
        <taxon>Verrucomicrobiota</taxon>
        <taxon>Verrucomicrobiia</taxon>
        <taxon>Verrucomicrobiales</taxon>
        <taxon>Verrucomicrobiaceae</taxon>
        <taxon>Roseibacillus</taxon>
    </lineage>
</organism>